<dbReference type="InterPro" id="IPR037050">
    <property type="entry name" value="DUF1254_sf"/>
</dbReference>
<dbReference type="RefSeq" id="WP_342946136.1">
    <property type="nucleotide sequence ID" value="NZ_JAYMRV010000002.1"/>
</dbReference>
<evidence type="ECO:0000259" key="2">
    <source>
        <dbReference type="Pfam" id="PF06863"/>
    </source>
</evidence>
<dbReference type="Gene3D" id="1.10.3360.10">
    <property type="entry name" value="VPA0735-like domain"/>
    <property type="match status" value="1"/>
</dbReference>
<evidence type="ECO:0000313" key="3">
    <source>
        <dbReference type="EMBL" id="MEM5420631.1"/>
    </source>
</evidence>
<dbReference type="Pfam" id="PF06742">
    <property type="entry name" value="DUF1214"/>
    <property type="match status" value="1"/>
</dbReference>
<name>A0ABU9RKN7_9BURK</name>
<dbReference type="Gene3D" id="2.60.120.600">
    <property type="entry name" value="Domain of unknown function DUF1214, C-terminal domain"/>
    <property type="match status" value="1"/>
</dbReference>
<reference evidence="3 4" key="1">
    <citation type="submission" date="2024-01" db="EMBL/GenBank/DDBJ databases">
        <title>The diversity of rhizobia nodulating Mimosa spp. in eleven states of Brazil covering several biomes is determined by host plant, location, and edaphic factors.</title>
        <authorList>
            <person name="Rouws L."/>
            <person name="Barauna A."/>
            <person name="Beukes C."/>
            <person name="De Faria S.M."/>
            <person name="Gross E."/>
            <person name="Dos Reis Junior F.B."/>
            <person name="Simon M."/>
            <person name="Maluk M."/>
            <person name="Odee D.W."/>
            <person name="Kenicer G."/>
            <person name="Young J.P.W."/>
            <person name="Reis V.M."/>
            <person name="Zilli J."/>
            <person name="James E.K."/>
        </authorList>
    </citation>
    <scope>NUCLEOTIDE SEQUENCE [LARGE SCALE GENOMIC DNA]</scope>
    <source>
        <strain evidence="3 4">JPY167</strain>
    </source>
</reference>
<feature type="domain" description="DUF1214" evidence="1">
    <location>
        <begin position="351"/>
        <end position="457"/>
    </location>
</feature>
<evidence type="ECO:0000259" key="1">
    <source>
        <dbReference type="Pfam" id="PF06742"/>
    </source>
</evidence>
<dbReference type="InterPro" id="IPR010621">
    <property type="entry name" value="DUF1214"/>
</dbReference>
<dbReference type="Proteomes" id="UP001489897">
    <property type="component" value="Unassembled WGS sequence"/>
</dbReference>
<dbReference type="InterPro" id="IPR010679">
    <property type="entry name" value="DUF1254"/>
</dbReference>
<dbReference type="Gene3D" id="2.60.40.1610">
    <property type="entry name" value="Domain of unknown function DUF1254"/>
    <property type="match status" value="1"/>
</dbReference>
<feature type="domain" description="DUF1254" evidence="2">
    <location>
        <begin position="82"/>
        <end position="200"/>
    </location>
</feature>
<dbReference type="PANTHER" id="PTHR36509">
    <property type="entry name" value="BLL3101 PROTEIN"/>
    <property type="match status" value="1"/>
</dbReference>
<evidence type="ECO:0000313" key="4">
    <source>
        <dbReference type="Proteomes" id="UP001489897"/>
    </source>
</evidence>
<dbReference type="PANTHER" id="PTHR36509:SF3">
    <property type="entry name" value="SIGNAL PEPTIDE PROTEIN"/>
    <property type="match status" value="1"/>
</dbReference>
<organism evidence="3 4">
    <name type="scientific">Paraburkholderia ferrariae</name>
    <dbReference type="NCBI Taxonomy" id="386056"/>
    <lineage>
        <taxon>Bacteria</taxon>
        <taxon>Pseudomonadati</taxon>
        <taxon>Pseudomonadota</taxon>
        <taxon>Betaproteobacteria</taxon>
        <taxon>Burkholderiales</taxon>
        <taxon>Burkholderiaceae</taxon>
        <taxon>Paraburkholderia</taxon>
    </lineage>
</organism>
<dbReference type="Pfam" id="PF06863">
    <property type="entry name" value="DUF1254"/>
    <property type="match status" value="1"/>
</dbReference>
<sequence>MTTPIPEQIITQATVDTRIGKLEYFDGVPTSKTAEKVYDNLVFMRGVEAFLNGIPGASMVAIRQALRDAGATGSTIGVFASLMDSKSIFLTPNSETVYFWNWMDLKHGPMVVETPPNILGVVDDFWFRYVTDMGNAGPDKGQGGKYLFVPPDYTGKLPSSGYYIVKSPTFGNLLFGRAFMRNGDPKPGAASLKAGLRVYPLAQAANPPATRFIDLSGKTMNTVHANNIEFYDEINQIVQEEPAGAYGPDMTGLFASIGMVKGKPFAPDAHTKAILTDAVAVGNATARTIDFANRNPATLIYPDGHWTTPFIGGSYEWLNQGARNFDARTMFFYAATIDTPAMAVAMPGIGSQYAAANVDAAGKPFDGAKHYVLRVPPNVPVEDFWSVVIYDTQTRSMLQTDQRFPSLSSEKQSLQKNADGSVDLFFGPSAPVGHESNWVQTIPGKSWFTIFRLYGPLQPWFDRSWRLPDIAQANT</sequence>
<comment type="caution">
    <text evidence="3">The sequence shown here is derived from an EMBL/GenBank/DDBJ whole genome shotgun (WGS) entry which is preliminary data.</text>
</comment>
<dbReference type="InterPro" id="IPR037049">
    <property type="entry name" value="DUF1214_C_sf"/>
</dbReference>
<accession>A0ABU9RKN7</accession>
<dbReference type="EMBL" id="JAYMRV010000002">
    <property type="protein sequence ID" value="MEM5420631.1"/>
    <property type="molecule type" value="Genomic_DNA"/>
</dbReference>
<keyword evidence="4" id="KW-1185">Reference proteome</keyword>
<protein>
    <submittedName>
        <fullName evidence="3">DUF1254 domain-containing protein</fullName>
    </submittedName>
</protein>
<proteinExistence type="predicted"/>
<gene>
    <name evidence="3" type="ORF">VSR73_06075</name>
</gene>
<dbReference type="SUPFAM" id="SSF160935">
    <property type="entry name" value="VPA0735-like"/>
    <property type="match status" value="1"/>
</dbReference>